<dbReference type="SUPFAM" id="SSF81653">
    <property type="entry name" value="Calcium ATPase, transduction domain A"/>
    <property type="match status" value="1"/>
</dbReference>
<dbReference type="SFLD" id="SFLDS00003">
    <property type="entry name" value="Haloacid_Dehalogenase"/>
    <property type="match status" value="1"/>
</dbReference>
<dbReference type="PRINTS" id="PR00119">
    <property type="entry name" value="CATATPASE"/>
</dbReference>
<accession>A0A1F6CMF1</accession>
<dbReference type="Gene3D" id="2.70.150.10">
    <property type="entry name" value="Calcium-transporting ATPase, cytoplasmic transduction domain A"/>
    <property type="match status" value="1"/>
</dbReference>
<dbReference type="GO" id="GO:0006883">
    <property type="term" value="P:intracellular sodium ion homeostasis"/>
    <property type="evidence" value="ECO:0007669"/>
    <property type="project" value="TreeGrafter"/>
</dbReference>
<dbReference type="PROSITE" id="PS00154">
    <property type="entry name" value="ATPASE_E1_E2"/>
    <property type="match status" value="1"/>
</dbReference>
<dbReference type="GO" id="GO:1990573">
    <property type="term" value="P:potassium ion import across plasma membrane"/>
    <property type="evidence" value="ECO:0007669"/>
    <property type="project" value="TreeGrafter"/>
</dbReference>
<dbReference type="Gene3D" id="1.20.1110.10">
    <property type="entry name" value="Calcium-transporting ATPase, transmembrane domain"/>
    <property type="match status" value="2"/>
</dbReference>
<gene>
    <name evidence="11" type="ORF">A2763_01365</name>
</gene>
<evidence type="ECO:0000256" key="6">
    <source>
        <dbReference type="ARBA" id="ARBA00022967"/>
    </source>
</evidence>
<keyword evidence="3 9" id="KW-0812">Transmembrane</keyword>
<evidence type="ECO:0000256" key="4">
    <source>
        <dbReference type="ARBA" id="ARBA00022741"/>
    </source>
</evidence>
<feature type="transmembrane region" description="Helical" evidence="9">
    <location>
        <begin position="282"/>
        <end position="304"/>
    </location>
</feature>
<dbReference type="InterPro" id="IPR008250">
    <property type="entry name" value="ATPase_P-typ_transduc_dom_A_sf"/>
</dbReference>
<keyword evidence="5" id="KW-0067">ATP-binding</keyword>
<evidence type="ECO:0000256" key="8">
    <source>
        <dbReference type="ARBA" id="ARBA00023136"/>
    </source>
</evidence>
<dbReference type="InterPro" id="IPR023298">
    <property type="entry name" value="ATPase_P-typ_TM_dom_sf"/>
</dbReference>
<dbReference type="SUPFAM" id="SSF56784">
    <property type="entry name" value="HAD-like"/>
    <property type="match status" value="1"/>
</dbReference>
<evidence type="ECO:0000313" key="12">
    <source>
        <dbReference type="Proteomes" id="UP000178370"/>
    </source>
</evidence>
<dbReference type="STRING" id="1798482.A2763_01365"/>
<keyword evidence="8 9" id="KW-0472">Membrane</keyword>
<sequence length="864" mass="93338">MPLTRDIQNKPYWSMTADESASILRSDIQRGISSREAGERLSIFGLNALEQKREKSSLIVFLRQLKSPLILILLGAAVVTLAISHFRDALFILIAVVINTALGFYQEYKAEKALAELNTYLRQRTRVIREGVEADIDAEYLVPGDLIRIMQGDRVPADARIAFENDLEVDEAILTGESIAAEKSADPSLRDAGLGDQHSILFAGTLVTQGTATAIVCRTDNATEFGKIAALVAGADAETTPLQVAIRKFSLRASGVLGFLTVVIFFIGVSSGHSYLEMFLTSVAIAVSAIPEGLPVALTVILAVGVQRMAKRNGVVRKLIAAEALGSATVILTDKTGTLTMAKMELSNAIPIGNIEENELIKQALVNANVVIENPADTPDQWHMSGPIMETTLVRSAALRGIQLSDQSRKDMVDQSLPFNSNTKFSVSLVREGEKHKLLFFGAPDILVAQSASSGSQRDLIQEKIEALAYEGKRVLGIASREINPTADFSLARDLVPDHLSFNGLLAFRDPVRPGVKGAIARVERAGIKTIIMTGDHRGTAETIAREVGLPVKPGSVIEASALSTMSDEELIARLQTIRVIARVTPLDKMRIVEMLQHTGEVVAMTGDGVNDAPSIKQADIGIAMGSGTEVSRSVADLVLLDDNFETIAAAVDEGRRIIGNVRKVIVYLLSTVLDELLLIGGALITGVPLPLNALQILWVNFFSDSFPAIAFAFEKEGEGLAGRAHSARAGLFDPLMRFLILGVGLMTSVLLFALYFLLLHLQFEDGLVRTFIFACFGTYSLFLAFSLRSLEKSIFSYPVFSNPYLVFGVGVGLTLMAAAVYMPLLQSLFGTIALPPLWLAAVVVVGVANIAAIEFGKWMYARR</sequence>
<dbReference type="InterPro" id="IPR023214">
    <property type="entry name" value="HAD_sf"/>
</dbReference>
<dbReference type="SMART" id="SM00831">
    <property type="entry name" value="Cation_ATPase_N"/>
    <property type="match status" value="1"/>
</dbReference>
<keyword evidence="6" id="KW-1278">Translocase</keyword>
<name>A0A1F6CMF1_9BACT</name>
<dbReference type="InterPro" id="IPR050510">
    <property type="entry name" value="Cation_transp_ATPase_P-type"/>
</dbReference>
<feature type="transmembrane region" description="Helical" evidence="9">
    <location>
        <begin position="771"/>
        <end position="791"/>
    </location>
</feature>
<dbReference type="GO" id="GO:0005886">
    <property type="term" value="C:plasma membrane"/>
    <property type="evidence" value="ECO:0007669"/>
    <property type="project" value="TreeGrafter"/>
</dbReference>
<dbReference type="GO" id="GO:0005524">
    <property type="term" value="F:ATP binding"/>
    <property type="evidence" value="ECO:0007669"/>
    <property type="project" value="UniProtKB-KW"/>
</dbReference>
<dbReference type="PRINTS" id="PR00120">
    <property type="entry name" value="HATPASE"/>
</dbReference>
<evidence type="ECO:0000256" key="5">
    <source>
        <dbReference type="ARBA" id="ARBA00022840"/>
    </source>
</evidence>
<dbReference type="Pfam" id="PF00690">
    <property type="entry name" value="Cation_ATPase_N"/>
    <property type="match status" value="1"/>
</dbReference>
<dbReference type="Gene3D" id="3.40.1110.10">
    <property type="entry name" value="Calcium-transporting ATPase, cytoplasmic domain N"/>
    <property type="match status" value="1"/>
</dbReference>
<dbReference type="InterPro" id="IPR018303">
    <property type="entry name" value="ATPase_P-typ_P_site"/>
</dbReference>
<feature type="domain" description="Cation-transporting P-type ATPase N-terminal" evidence="10">
    <location>
        <begin position="11"/>
        <end position="85"/>
    </location>
</feature>
<proteinExistence type="inferred from homology"/>
<dbReference type="SFLD" id="SFLDF00027">
    <property type="entry name" value="p-type_atpase"/>
    <property type="match status" value="1"/>
</dbReference>
<dbReference type="InterPro" id="IPR023299">
    <property type="entry name" value="ATPase_P-typ_cyto_dom_N"/>
</dbReference>
<feature type="transmembrane region" description="Helical" evidence="9">
    <location>
        <begin position="837"/>
        <end position="857"/>
    </location>
</feature>
<dbReference type="EMBL" id="MFKV01000015">
    <property type="protein sequence ID" value="OGG50295.1"/>
    <property type="molecule type" value="Genomic_DNA"/>
</dbReference>
<dbReference type="AlphaFoldDB" id="A0A1F6CMF1"/>
<reference evidence="11 12" key="1">
    <citation type="journal article" date="2016" name="Nat. Commun.">
        <title>Thousands of microbial genomes shed light on interconnected biogeochemical processes in an aquifer system.</title>
        <authorList>
            <person name="Anantharaman K."/>
            <person name="Brown C.T."/>
            <person name="Hug L.A."/>
            <person name="Sharon I."/>
            <person name="Castelle C.J."/>
            <person name="Probst A.J."/>
            <person name="Thomas B.C."/>
            <person name="Singh A."/>
            <person name="Wilkins M.J."/>
            <person name="Karaoz U."/>
            <person name="Brodie E.L."/>
            <person name="Williams K.H."/>
            <person name="Hubbard S.S."/>
            <person name="Banfield J.F."/>
        </authorList>
    </citation>
    <scope>NUCLEOTIDE SEQUENCE [LARGE SCALE GENOMIC DNA]</scope>
</reference>
<dbReference type="InterPro" id="IPR004014">
    <property type="entry name" value="ATPase_P-typ_cation-transptr_N"/>
</dbReference>
<dbReference type="GO" id="GO:0016887">
    <property type="term" value="F:ATP hydrolysis activity"/>
    <property type="evidence" value="ECO:0007669"/>
    <property type="project" value="InterPro"/>
</dbReference>
<comment type="similarity">
    <text evidence="2">Belongs to the cation transport ATPase (P-type) (TC 3.A.3) family. Type IIA subfamily.</text>
</comment>
<dbReference type="GO" id="GO:0005391">
    <property type="term" value="F:P-type sodium:potassium-exchanging transporter activity"/>
    <property type="evidence" value="ECO:0007669"/>
    <property type="project" value="TreeGrafter"/>
</dbReference>
<dbReference type="SUPFAM" id="SSF81665">
    <property type="entry name" value="Calcium ATPase, transmembrane domain M"/>
    <property type="match status" value="1"/>
</dbReference>
<dbReference type="InterPro" id="IPR006068">
    <property type="entry name" value="ATPase_P-typ_cation-transptr_C"/>
</dbReference>
<dbReference type="SUPFAM" id="SSF81660">
    <property type="entry name" value="Metal cation-transporting ATPase, ATP-binding domain N"/>
    <property type="match status" value="1"/>
</dbReference>
<dbReference type="Pfam" id="PF00702">
    <property type="entry name" value="Hydrolase"/>
    <property type="match status" value="1"/>
</dbReference>
<feature type="transmembrane region" description="Helical" evidence="9">
    <location>
        <begin position="256"/>
        <end position="276"/>
    </location>
</feature>
<evidence type="ECO:0000313" key="11">
    <source>
        <dbReference type="EMBL" id="OGG50295.1"/>
    </source>
</evidence>
<evidence type="ECO:0000256" key="3">
    <source>
        <dbReference type="ARBA" id="ARBA00022692"/>
    </source>
</evidence>
<keyword evidence="7 9" id="KW-1133">Transmembrane helix</keyword>
<dbReference type="GO" id="GO:0030007">
    <property type="term" value="P:intracellular potassium ion homeostasis"/>
    <property type="evidence" value="ECO:0007669"/>
    <property type="project" value="TreeGrafter"/>
</dbReference>
<evidence type="ECO:0000256" key="1">
    <source>
        <dbReference type="ARBA" id="ARBA00004141"/>
    </source>
</evidence>
<evidence type="ECO:0000256" key="2">
    <source>
        <dbReference type="ARBA" id="ARBA00005675"/>
    </source>
</evidence>
<dbReference type="GO" id="GO:1902600">
    <property type="term" value="P:proton transmembrane transport"/>
    <property type="evidence" value="ECO:0007669"/>
    <property type="project" value="TreeGrafter"/>
</dbReference>
<organism evidence="11 12">
    <name type="scientific">Candidatus Kaiserbacteria bacterium RIFCSPHIGHO2_01_FULL_54_36</name>
    <dbReference type="NCBI Taxonomy" id="1798482"/>
    <lineage>
        <taxon>Bacteria</taxon>
        <taxon>Candidatus Kaiseribacteriota</taxon>
    </lineage>
</organism>
<dbReference type="InterPro" id="IPR036412">
    <property type="entry name" value="HAD-like_sf"/>
</dbReference>
<evidence type="ECO:0000256" key="9">
    <source>
        <dbReference type="SAM" id="Phobius"/>
    </source>
</evidence>
<keyword evidence="4" id="KW-0547">Nucleotide-binding</keyword>
<dbReference type="Pfam" id="PF00689">
    <property type="entry name" value="Cation_ATPase_C"/>
    <property type="match status" value="1"/>
</dbReference>
<dbReference type="InterPro" id="IPR059000">
    <property type="entry name" value="ATPase_P-type_domA"/>
</dbReference>
<feature type="transmembrane region" description="Helical" evidence="9">
    <location>
        <begin position="694"/>
        <end position="714"/>
    </location>
</feature>
<dbReference type="PANTHER" id="PTHR43294">
    <property type="entry name" value="SODIUM/POTASSIUM-TRANSPORTING ATPASE SUBUNIT ALPHA"/>
    <property type="match status" value="1"/>
</dbReference>
<feature type="transmembrane region" description="Helical" evidence="9">
    <location>
        <begin position="803"/>
        <end position="825"/>
    </location>
</feature>
<dbReference type="NCBIfam" id="TIGR01494">
    <property type="entry name" value="ATPase_P-type"/>
    <property type="match status" value="2"/>
</dbReference>
<dbReference type="PANTHER" id="PTHR43294:SF20">
    <property type="entry name" value="P-TYPE ATPASE"/>
    <property type="match status" value="1"/>
</dbReference>
<dbReference type="InterPro" id="IPR001757">
    <property type="entry name" value="P_typ_ATPase"/>
</dbReference>
<dbReference type="Proteomes" id="UP000178370">
    <property type="component" value="Unassembled WGS sequence"/>
</dbReference>
<protein>
    <recommendedName>
        <fullName evidence="10">Cation-transporting P-type ATPase N-terminal domain-containing protein</fullName>
    </recommendedName>
</protein>
<dbReference type="SFLD" id="SFLDG00002">
    <property type="entry name" value="C1.7:_P-type_atpase_like"/>
    <property type="match status" value="1"/>
</dbReference>
<dbReference type="Pfam" id="PF00122">
    <property type="entry name" value="E1-E2_ATPase"/>
    <property type="match status" value="1"/>
</dbReference>
<feature type="transmembrane region" description="Helical" evidence="9">
    <location>
        <begin position="65"/>
        <end position="83"/>
    </location>
</feature>
<feature type="transmembrane region" description="Helical" evidence="9">
    <location>
        <begin position="89"/>
        <end position="105"/>
    </location>
</feature>
<evidence type="ECO:0000256" key="7">
    <source>
        <dbReference type="ARBA" id="ARBA00022989"/>
    </source>
</evidence>
<feature type="transmembrane region" description="Helical" evidence="9">
    <location>
        <begin position="665"/>
        <end position="688"/>
    </location>
</feature>
<evidence type="ECO:0000259" key="10">
    <source>
        <dbReference type="SMART" id="SM00831"/>
    </source>
</evidence>
<dbReference type="Gene3D" id="3.40.50.1000">
    <property type="entry name" value="HAD superfamily/HAD-like"/>
    <property type="match status" value="1"/>
</dbReference>
<comment type="subcellular location">
    <subcellularLocation>
        <location evidence="1">Membrane</location>
        <topology evidence="1">Multi-pass membrane protein</topology>
    </subcellularLocation>
</comment>
<dbReference type="GO" id="GO:0036376">
    <property type="term" value="P:sodium ion export across plasma membrane"/>
    <property type="evidence" value="ECO:0007669"/>
    <property type="project" value="TreeGrafter"/>
</dbReference>
<comment type="caution">
    <text evidence="11">The sequence shown here is derived from an EMBL/GenBank/DDBJ whole genome shotgun (WGS) entry which is preliminary data.</text>
</comment>
<dbReference type="InterPro" id="IPR044492">
    <property type="entry name" value="P_typ_ATPase_HD_dom"/>
</dbReference>
<feature type="transmembrane region" description="Helical" evidence="9">
    <location>
        <begin position="735"/>
        <end position="759"/>
    </location>
</feature>